<keyword evidence="2" id="KW-1185">Reference proteome</keyword>
<protein>
    <submittedName>
        <fullName evidence="1">Uncharacterized protein</fullName>
    </submittedName>
</protein>
<proteinExistence type="predicted"/>
<dbReference type="Proteomes" id="UP000503447">
    <property type="component" value="Chromosome"/>
</dbReference>
<dbReference type="KEGG" id="ftj:FTUN_4777"/>
<dbReference type="EMBL" id="CP053452">
    <property type="protein sequence ID" value="QJW97210.1"/>
    <property type="molecule type" value="Genomic_DNA"/>
</dbReference>
<reference evidence="2" key="1">
    <citation type="submission" date="2020-05" db="EMBL/GenBank/DDBJ databases">
        <title>Frigoriglobus tundricola gen. nov., sp. nov., a psychrotolerant cellulolytic planctomycete of the family Gemmataceae with two divergent copies of 16S rRNA gene.</title>
        <authorList>
            <person name="Kulichevskaya I.S."/>
            <person name="Ivanova A.A."/>
            <person name="Naumoff D.G."/>
            <person name="Beletsky A.V."/>
            <person name="Rijpstra W.I.C."/>
            <person name="Sinninghe Damste J.S."/>
            <person name="Mardanov A.V."/>
            <person name="Ravin N.V."/>
            <person name="Dedysh S.N."/>
        </authorList>
    </citation>
    <scope>NUCLEOTIDE SEQUENCE [LARGE SCALE GENOMIC DNA]</scope>
    <source>
        <strain evidence="2">PL17</strain>
    </source>
</reference>
<accession>A0A6M5YUV5</accession>
<sequence length="39" mass="3986">MGSRTSGAASKVVNSRVVKPNGTVFGFTALDFTTLGDVP</sequence>
<name>A0A6M5YUV5_9BACT</name>
<dbReference type="AlphaFoldDB" id="A0A6M5YUV5"/>
<evidence type="ECO:0000313" key="1">
    <source>
        <dbReference type="EMBL" id="QJW97210.1"/>
    </source>
</evidence>
<organism evidence="1 2">
    <name type="scientific">Frigoriglobus tundricola</name>
    <dbReference type="NCBI Taxonomy" id="2774151"/>
    <lineage>
        <taxon>Bacteria</taxon>
        <taxon>Pseudomonadati</taxon>
        <taxon>Planctomycetota</taxon>
        <taxon>Planctomycetia</taxon>
        <taxon>Gemmatales</taxon>
        <taxon>Gemmataceae</taxon>
        <taxon>Frigoriglobus</taxon>
    </lineage>
</organism>
<gene>
    <name evidence="1" type="ORF">FTUN_4777</name>
</gene>
<evidence type="ECO:0000313" key="2">
    <source>
        <dbReference type="Proteomes" id="UP000503447"/>
    </source>
</evidence>